<keyword evidence="8 14" id="KW-1133">Transmembrane helix</keyword>
<dbReference type="InterPro" id="IPR051562">
    <property type="entry name" value="Ascorbate-PTS_EIIC"/>
</dbReference>
<accession>A0ABX6YHB8</accession>
<feature type="transmembrane region" description="Helical" evidence="14">
    <location>
        <begin position="372"/>
        <end position="393"/>
    </location>
</feature>
<keyword evidence="16" id="KW-1185">Reference proteome</keyword>
<sequence>MELLNFLVEVVKTPALILGFVALIGLALQRKNGAQIFAGTVKTALGMIVLTAGAGLIVAAISPFVTLFQEVTGLAGFATGSELISAAMQKSIPVIASTSAVILAAGFVVNAILARFTPLKYIFLTGHMMWIASVMIAYSLYSAGLNEMWTMILGSVIQGGLLTLLPAIAQPIMRKVIGSDDFALGHLTTLGTVPSAYIGGLVGNKSKSTEDIKVPKGLAFFKDTAVSISVVMLVFYLAIVIAAGPERTGELSGGTNYILFGLLQALGFAAGMLVLLQGVRMFLGELVPAFKGISDKLVPNAKPALDVPAIFMFAPNALMIGFVTAVAGMLVGMVASSLAFGVVPLVSIIGAFFTGGVSGIMGNATGGRRGAVVSGFVYGFILIFLSGLTYMLFDHFSAVGAEGTGHDTIDSMLTMLAFQTPWVGMVILVAAFVLMSLLEVRRTRRLKKAAEADVATSESRN</sequence>
<feature type="transmembrane region" description="Helical" evidence="14">
    <location>
        <begin position="121"/>
        <end position="142"/>
    </location>
</feature>
<evidence type="ECO:0000313" key="15">
    <source>
        <dbReference type="EMBL" id="QPZ38183.1"/>
    </source>
</evidence>
<evidence type="ECO:0000256" key="8">
    <source>
        <dbReference type="ARBA" id="ARBA00022989"/>
    </source>
</evidence>
<keyword evidence="7 14" id="KW-0812">Transmembrane</keyword>
<evidence type="ECO:0000256" key="10">
    <source>
        <dbReference type="ARBA" id="ARBA00037387"/>
    </source>
</evidence>
<comment type="subcellular location">
    <subcellularLocation>
        <location evidence="1">Cell membrane</location>
        <topology evidence="1">Multi-pass membrane protein</topology>
    </subcellularLocation>
</comment>
<dbReference type="Pfam" id="PF03611">
    <property type="entry name" value="EIIC-GAT"/>
    <property type="match status" value="1"/>
</dbReference>
<dbReference type="Proteomes" id="UP000662814">
    <property type="component" value="Chromosome"/>
</dbReference>
<dbReference type="PANTHER" id="PTHR33843:SF4">
    <property type="entry name" value="ASCORBATE-SPECIFIC PTS SYSTEM EIIC COMPONENT"/>
    <property type="match status" value="1"/>
</dbReference>
<keyword evidence="4" id="KW-1003">Cell membrane</keyword>
<keyword evidence="6" id="KW-0598">Phosphotransferase system</keyword>
<feature type="transmembrane region" description="Helical" evidence="14">
    <location>
        <begin position="40"/>
        <end position="61"/>
    </location>
</feature>
<evidence type="ECO:0000256" key="4">
    <source>
        <dbReference type="ARBA" id="ARBA00022475"/>
    </source>
</evidence>
<feature type="transmembrane region" description="Helical" evidence="14">
    <location>
        <begin position="92"/>
        <end position="114"/>
    </location>
</feature>
<gene>
    <name evidence="15" type="ORF">HCR76_15565</name>
</gene>
<feature type="transmembrane region" description="Helical" evidence="14">
    <location>
        <begin position="225"/>
        <end position="245"/>
    </location>
</feature>
<name>A0ABX6YHB8_9MICO</name>
<dbReference type="PANTHER" id="PTHR33843">
    <property type="entry name" value="ASCORBATE-SPECIFIC PTS SYSTEM EIIC COMPONENT"/>
    <property type="match status" value="1"/>
</dbReference>
<comment type="subunit">
    <text evidence="2">Homodimer.</text>
</comment>
<feature type="transmembrane region" description="Helical" evidence="14">
    <location>
        <begin position="257"/>
        <end position="276"/>
    </location>
</feature>
<comment type="similarity">
    <text evidence="11">Belongs to the UlaA family.</text>
</comment>
<dbReference type="RefSeq" id="WP_166987220.1">
    <property type="nucleotide sequence ID" value="NZ_CP061169.1"/>
</dbReference>
<evidence type="ECO:0000256" key="12">
    <source>
        <dbReference type="ARBA" id="ARBA00039702"/>
    </source>
</evidence>
<organism evidence="15 16">
    <name type="scientific">Paramicrobacterium chengjingii</name>
    <dbReference type="NCBI Taxonomy" id="2769067"/>
    <lineage>
        <taxon>Bacteria</taxon>
        <taxon>Bacillati</taxon>
        <taxon>Actinomycetota</taxon>
        <taxon>Actinomycetes</taxon>
        <taxon>Micrococcales</taxon>
        <taxon>Microbacteriaceae</taxon>
        <taxon>Paramicrobacterium</taxon>
    </lineage>
</organism>
<evidence type="ECO:0000256" key="9">
    <source>
        <dbReference type="ARBA" id="ARBA00023136"/>
    </source>
</evidence>
<feature type="transmembrane region" description="Helical" evidence="14">
    <location>
        <begin position="309"/>
        <end position="332"/>
    </location>
</feature>
<evidence type="ECO:0000313" key="16">
    <source>
        <dbReference type="Proteomes" id="UP000662814"/>
    </source>
</evidence>
<dbReference type="InterPro" id="IPR004703">
    <property type="entry name" value="PTS_sugar-sp_permease"/>
</dbReference>
<dbReference type="EMBL" id="CP061169">
    <property type="protein sequence ID" value="QPZ38183.1"/>
    <property type="molecule type" value="Genomic_DNA"/>
</dbReference>
<evidence type="ECO:0000256" key="13">
    <source>
        <dbReference type="ARBA" id="ARBA00042859"/>
    </source>
</evidence>
<keyword evidence="9 14" id="KW-0472">Membrane</keyword>
<reference evidence="15 16" key="1">
    <citation type="submission" date="2020-12" db="EMBL/GenBank/DDBJ databases">
        <title>Microbacterium sp. HY060.</title>
        <authorList>
            <person name="Zhou J."/>
        </authorList>
    </citation>
    <scope>NUCLEOTIDE SEQUENCE [LARGE SCALE GENOMIC DNA]</scope>
    <source>
        <strain evidence="15 16">HY60</strain>
    </source>
</reference>
<evidence type="ECO:0000256" key="2">
    <source>
        <dbReference type="ARBA" id="ARBA00011738"/>
    </source>
</evidence>
<dbReference type="NCBIfam" id="NF009553">
    <property type="entry name" value="PRK12997.1-5"/>
    <property type="match status" value="1"/>
</dbReference>
<evidence type="ECO:0000256" key="3">
    <source>
        <dbReference type="ARBA" id="ARBA00022448"/>
    </source>
</evidence>
<proteinExistence type="inferred from homology"/>
<evidence type="ECO:0000256" key="7">
    <source>
        <dbReference type="ARBA" id="ARBA00022692"/>
    </source>
</evidence>
<evidence type="ECO:0000256" key="6">
    <source>
        <dbReference type="ARBA" id="ARBA00022683"/>
    </source>
</evidence>
<feature type="transmembrane region" description="Helical" evidence="14">
    <location>
        <begin position="338"/>
        <end position="360"/>
    </location>
</feature>
<keyword evidence="5" id="KW-0762">Sugar transport</keyword>
<feature type="transmembrane region" description="Helical" evidence="14">
    <location>
        <begin position="413"/>
        <end position="438"/>
    </location>
</feature>
<evidence type="ECO:0000256" key="5">
    <source>
        <dbReference type="ARBA" id="ARBA00022597"/>
    </source>
</evidence>
<evidence type="ECO:0000256" key="14">
    <source>
        <dbReference type="SAM" id="Phobius"/>
    </source>
</evidence>
<comment type="function">
    <text evidence="10">The phosphoenolpyruvate-dependent sugar phosphotransferase system (sugar PTS), a major carbohydrate active transport system, catalyzes the phosphorylation of incoming sugar substrates concomitantly with their translocation across the cell membrane. The enzyme II UlaABC PTS system is involved in ascorbate transport.</text>
</comment>
<protein>
    <recommendedName>
        <fullName evidence="12">Ascorbate-specific PTS system EIIC component</fullName>
    </recommendedName>
    <alternativeName>
        <fullName evidence="13">Ascorbate-specific permease IIC component UlaA</fullName>
    </alternativeName>
</protein>
<keyword evidence="3" id="KW-0813">Transport</keyword>
<evidence type="ECO:0000256" key="1">
    <source>
        <dbReference type="ARBA" id="ARBA00004651"/>
    </source>
</evidence>
<feature type="transmembrane region" description="Helical" evidence="14">
    <location>
        <begin position="6"/>
        <end position="28"/>
    </location>
</feature>
<evidence type="ECO:0000256" key="11">
    <source>
        <dbReference type="ARBA" id="ARBA00038218"/>
    </source>
</evidence>